<keyword evidence="2" id="KW-1185">Reference proteome</keyword>
<organism evidence="1 2">
    <name type="scientific">Nocardia jinanensis</name>
    <dbReference type="NCBI Taxonomy" id="382504"/>
    <lineage>
        <taxon>Bacteria</taxon>
        <taxon>Bacillati</taxon>
        <taxon>Actinomycetota</taxon>
        <taxon>Actinomycetes</taxon>
        <taxon>Mycobacteriales</taxon>
        <taxon>Nocardiaceae</taxon>
        <taxon>Nocardia</taxon>
    </lineage>
</organism>
<reference evidence="1" key="2">
    <citation type="submission" date="2020-09" db="EMBL/GenBank/DDBJ databases">
        <authorList>
            <person name="Sun Q."/>
            <person name="Zhou Y."/>
        </authorList>
    </citation>
    <scope>NUCLEOTIDE SEQUENCE</scope>
    <source>
        <strain evidence="1">CGMCC 4.3508</strain>
    </source>
</reference>
<evidence type="ECO:0000313" key="2">
    <source>
        <dbReference type="Proteomes" id="UP000638263"/>
    </source>
</evidence>
<dbReference type="AlphaFoldDB" id="A0A917RHK0"/>
<evidence type="ECO:0000313" key="1">
    <source>
        <dbReference type="EMBL" id="GGL07082.1"/>
    </source>
</evidence>
<name>A0A917RHK0_9NOCA</name>
<protein>
    <submittedName>
        <fullName evidence="1">Uncharacterized protein</fullName>
    </submittedName>
</protein>
<reference evidence="1" key="1">
    <citation type="journal article" date="2014" name="Int. J. Syst. Evol. Microbiol.">
        <title>Complete genome sequence of Corynebacterium casei LMG S-19264T (=DSM 44701T), isolated from a smear-ripened cheese.</title>
        <authorList>
            <consortium name="US DOE Joint Genome Institute (JGI-PGF)"/>
            <person name="Walter F."/>
            <person name="Albersmeier A."/>
            <person name="Kalinowski J."/>
            <person name="Ruckert C."/>
        </authorList>
    </citation>
    <scope>NUCLEOTIDE SEQUENCE</scope>
    <source>
        <strain evidence="1">CGMCC 4.3508</strain>
    </source>
</reference>
<sequence>MATVLKMLLAERHLNSHPDFLAAYDRCAAQLDPPVLRGHGPAKAQYYQWLSGRMVGLPRYYHRRVLEKMFPGWTVEGLFQMADSASAAPGSHHAGQTGADIQLQEFLGAEAATLGTTLVYPTLELTGPSVEARWEAEIPRQRRFGRSAGLLTPHRRIDAPTMLPENDIRGLLYVFSLLQRYTRFPIYFQSDREMAAHFDRPYISFGFTSNDCTRKHLESVEFPLATIRDCHADSGFYPGRLELSDGSSYESSRDRNIGIIVRSRPSPDLYPGRYCIYCAGLGPRGTPGASWYLANNWSLLQRRAGDREFVAVIGVRSYSDRTASLEHLLMESTD</sequence>
<accession>A0A917RHK0</accession>
<gene>
    <name evidence="1" type="ORF">GCM10011588_21920</name>
</gene>
<dbReference type="EMBL" id="BMMH01000003">
    <property type="protein sequence ID" value="GGL07082.1"/>
    <property type="molecule type" value="Genomic_DNA"/>
</dbReference>
<comment type="caution">
    <text evidence="1">The sequence shown here is derived from an EMBL/GenBank/DDBJ whole genome shotgun (WGS) entry which is preliminary data.</text>
</comment>
<proteinExistence type="predicted"/>
<dbReference type="Proteomes" id="UP000638263">
    <property type="component" value="Unassembled WGS sequence"/>
</dbReference>